<dbReference type="Proteomes" id="UP000629619">
    <property type="component" value="Unassembled WGS sequence"/>
</dbReference>
<feature type="compositionally biased region" description="Pro residues" evidence="1">
    <location>
        <begin position="365"/>
        <end position="374"/>
    </location>
</feature>
<proteinExistence type="predicted"/>
<feature type="compositionally biased region" description="Low complexity" evidence="1">
    <location>
        <begin position="355"/>
        <end position="364"/>
    </location>
</feature>
<dbReference type="EMBL" id="BOMW01000058">
    <property type="protein sequence ID" value="GIF08049.1"/>
    <property type="molecule type" value="Genomic_DNA"/>
</dbReference>
<feature type="compositionally biased region" description="Low complexity" evidence="1">
    <location>
        <begin position="302"/>
        <end position="323"/>
    </location>
</feature>
<feature type="compositionally biased region" description="Low complexity" evidence="1">
    <location>
        <begin position="375"/>
        <end position="397"/>
    </location>
</feature>
<feature type="transmembrane region" description="Helical" evidence="2">
    <location>
        <begin position="29"/>
        <end position="50"/>
    </location>
</feature>
<sequence length="503" mass="48493">MSYAAVPPVTAPAPPSSGRPPAVTAASALLWLMGAAGLVYAIVTVAIAPGTVSRFRDAAGGAEADNFVTVVWLDAALAAVLSILFFALFVVLGLGLRRGSRVARVASLVFCVLGVLGGLGSFVTVLAQRSGDPVPGSISDALGSAYPDGWIGLNVVVTGLQVLAYLAVGAMLLAAPRTFFGYAPQPSPAGPPFGPHGAPGHPGFAQRPGPFGAPGAPGAFHGGPGAHGVPIGSPYAPPPGAPFGSPSPTSGAPYGAASGTPSSAHYGAAPGSPSGAPFGAAPGSPVGAPFGTVPGAPPAAPPGATSGAPSGAPHSGLAAGGSPTPVRGYAPPMQTSPYASAGPSGFAPPVPPSAHVPSPDDLSAYPPPGSPGAYPPVGGFPAASPAATPPAEAARPVPSSPGPAPIAPAEGSRPEASSAVGSPTGGPADHPSTERPPAAQQWAPAAGDRSPTGVTEGSGSVADPEPATESGQGHIGEASRPGDRAANRPAPGSDDEYWRRPPE</sequence>
<feature type="region of interest" description="Disordered" evidence="1">
    <location>
        <begin position="190"/>
        <end position="271"/>
    </location>
</feature>
<keyword evidence="2" id="KW-0812">Transmembrane</keyword>
<feature type="transmembrane region" description="Helical" evidence="2">
    <location>
        <begin position="149"/>
        <end position="175"/>
    </location>
</feature>
<keyword evidence="4" id="KW-1185">Reference proteome</keyword>
<protein>
    <submittedName>
        <fullName evidence="3">Uncharacterized protein</fullName>
    </submittedName>
</protein>
<dbReference type="AlphaFoldDB" id="A0A919TMY2"/>
<feature type="region of interest" description="Disordered" evidence="1">
    <location>
        <begin position="289"/>
        <end position="503"/>
    </location>
</feature>
<reference evidence="3" key="1">
    <citation type="submission" date="2021-01" db="EMBL/GenBank/DDBJ databases">
        <title>Whole genome shotgun sequence of Actinoplanes siamensis NBRC 109076.</title>
        <authorList>
            <person name="Komaki H."/>
            <person name="Tamura T."/>
        </authorList>
    </citation>
    <scope>NUCLEOTIDE SEQUENCE</scope>
    <source>
        <strain evidence="3">NBRC 109076</strain>
    </source>
</reference>
<dbReference type="RefSeq" id="WP_203683427.1">
    <property type="nucleotide sequence ID" value="NZ_BOMW01000058.1"/>
</dbReference>
<accession>A0A919TMY2</accession>
<comment type="caution">
    <text evidence="3">The sequence shown here is derived from an EMBL/GenBank/DDBJ whole genome shotgun (WGS) entry which is preliminary data.</text>
</comment>
<dbReference type="PANTHER" id="PTHR24216">
    <property type="entry name" value="PAXILLIN-RELATED"/>
    <property type="match status" value="1"/>
</dbReference>
<gene>
    <name evidence="3" type="ORF">Asi03nite_55870</name>
</gene>
<feature type="transmembrane region" description="Helical" evidence="2">
    <location>
        <begin position="108"/>
        <end position="129"/>
    </location>
</feature>
<organism evidence="3 4">
    <name type="scientific">Actinoplanes siamensis</name>
    <dbReference type="NCBI Taxonomy" id="1223317"/>
    <lineage>
        <taxon>Bacteria</taxon>
        <taxon>Bacillati</taxon>
        <taxon>Actinomycetota</taxon>
        <taxon>Actinomycetes</taxon>
        <taxon>Micromonosporales</taxon>
        <taxon>Micromonosporaceae</taxon>
        <taxon>Actinoplanes</taxon>
    </lineage>
</organism>
<evidence type="ECO:0000256" key="1">
    <source>
        <dbReference type="SAM" id="MobiDB-lite"/>
    </source>
</evidence>
<dbReference type="PANTHER" id="PTHR24216:SF65">
    <property type="entry name" value="PAXILLIN-LIKE PROTEIN 1"/>
    <property type="match status" value="1"/>
</dbReference>
<evidence type="ECO:0000313" key="3">
    <source>
        <dbReference type="EMBL" id="GIF08049.1"/>
    </source>
</evidence>
<feature type="compositionally biased region" description="Low complexity" evidence="1">
    <location>
        <begin position="436"/>
        <end position="446"/>
    </location>
</feature>
<name>A0A919TMY2_9ACTN</name>
<evidence type="ECO:0000313" key="4">
    <source>
        <dbReference type="Proteomes" id="UP000629619"/>
    </source>
</evidence>
<feature type="compositionally biased region" description="Low complexity" evidence="1">
    <location>
        <begin position="242"/>
        <end position="253"/>
    </location>
</feature>
<keyword evidence="2" id="KW-0472">Membrane</keyword>
<feature type="compositionally biased region" description="Low complexity" evidence="1">
    <location>
        <begin position="195"/>
        <end position="219"/>
    </location>
</feature>
<feature type="transmembrane region" description="Helical" evidence="2">
    <location>
        <begin position="70"/>
        <end position="96"/>
    </location>
</feature>
<evidence type="ECO:0000256" key="2">
    <source>
        <dbReference type="SAM" id="Phobius"/>
    </source>
</evidence>
<keyword evidence="2" id="KW-1133">Transmembrane helix</keyword>